<protein>
    <recommendedName>
        <fullName evidence="2">4-hydroxy-4-methyl-2-oxoglutarate aldolase</fullName>
    </recommendedName>
</protein>
<dbReference type="CDD" id="cd16841">
    <property type="entry name" value="RraA_family"/>
    <property type="match status" value="1"/>
</dbReference>
<dbReference type="EMBL" id="UINC01002035">
    <property type="protein sequence ID" value="SUZ92145.1"/>
    <property type="molecule type" value="Genomic_DNA"/>
</dbReference>
<reference evidence="1" key="1">
    <citation type="submission" date="2018-05" db="EMBL/GenBank/DDBJ databases">
        <authorList>
            <person name="Lanie J.A."/>
            <person name="Ng W.-L."/>
            <person name="Kazmierczak K.M."/>
            <person name="Andrzejewski T.M."/>
            <person name="Davidsen T.M."/>
            <person name="Wayne K.J."/>
            <person name="Tettelin H."/>
            <person name="Glass J.I."/>
            <person name="Rusch D."/>
            <person name="Podicherti R."/>
            <person name="Tsui H.-C.T."/>
            <person name="Winkler M.E."/>
        </authorList>
    </citation>
    <scope>NUCLEOTIDE SEQUENCE</scope>
</reference>
<accession>A0A381RJX7</accession>
<name>A0A381RJX7_9ZZZZ</name>
<gene>
    <name evidence="1" type="ORF">METZ01_LOCUS44999</name>
</gene>
<dbReference type="InterPro" id="IPR036704">
    <property type="entry name" value="RraA/RraA-like_sf"/>
</dbReference>
<evidence type="ECO:0000313" key="1">
    <source>
        <dbReference type="EMBL" id="SUZ92145.1"/>
    </source>
</evidence>
<proteinExistence type="predicted"/>
<dbReference type="Gene3D" id="3.50.30.40">
    <property type="entry name" value="Ribonuclease E inhibitor RraA/RraA-like"/>
    <property type="match status" value="1"/>
</dbReference>
<sequence>MHEAAGQSGALPSVIAPIVKEARLCGPAVTIQAAPGDNLWLHRGLAAASKGDVLVVDVCGAYEFGYWGGVMTAAAVAQQLGGLVIDGCVRDRLDLEASGFSVWARGLCIQGTKKQAEAPGAINEQLTIGGVSIEPGDLVVGDADGVVVIAAKKMADVIAAAEQRETKEKLIVQELQSGRTTLDVYGWK</sequence>
<dbReference type="Pfam" id="PF03737">
    <property type="entry name" value="RraA-like"/>
    <property type="match status" value="1"/>
</dbReference>
<evidence type="ECO:0008006" key="2">
    <source>
        <dbReference type="Google" id="ProtNLM"/>
    </source>
</evidence>
<dbReference type="PANTHER" id="PTHR33254:SF4">
    <property type="entry name" value="4-HYDROXY-4-METHYL-2-OXOGLUTARATE ALDOLASE 3-RELATED"/>
    <property type="match status" value="1"/>
</dbReference>
<dbReference type="PANTHER" id="PTHR33254">
    <property type="entry name" value="4-HYDROXY-4-METHYL-2-OXOGLUTARATE ALDOLASE 3-RELATED"/>
    <property type="match status" value="1"/>
</dbReference>
<dbReference type="InterPro" id="IPR005493">
    <property type="entry name" value="RraA/RraA-like"/>
</dbReference>
<organism evidence="1">
    <name type="scientific">marine metagenome</name>
    <dbReference type="NCBI Taxonomy" id="408172"/>
    <lineage>
        <taxon>unclassified sequences</taxon>
        <taxon>metagenomes</taxon>
        <taxon>ecological metagenomes</taxon>
    </lineage>
</organism>
<dbReference type="AlphaFoldDB" id="A0A381RJX7"/>
<dbReference type="SUPFAM" id="SSF89562">
    <property type="entry name" value="RraA-like"/>
    <property type="match status" value="1"/>
</dbReference>